<accession>A0A3B1E198</accession>
<keyword evidence="2" id="KW-1003">Cell membrane</keyword>
<gene>
    <name evidence="7" type="ORF">MNBD_PLANCTO02-867</name>
</gene>
<protein>
    <submittedName>
        <fullName evidence="7">Glycosyl transferase, family 2</fullName>
    </submittedName>
</protein>
<evidence type="ECO:0000256" key="1">
    <source>
        <dbReference type="ARBA" id="ARBA00004236"/>
    </source>
</evidence>
<reference evidence="7" key="1">
    <citation type="submission" date="2018-06" db="EMBL/GenBank/DDBJ databases">
        <authorList>
            <person name="Zhirakovskaya E."/>
        </authorList>
    </citation>
    <scope>NUCLEOTIDE SEQUENCE</scope>
</reference>
<dbReference type="Pfam" id="PF00535">
    <property type="entry name" value="Glycos_transf_2"/>
    <property type="match status" value="1"/>
</dbReference>
<dbReference type="InterPro" id="IPR001173">
    <property type="entry name" value="Glyco_trans_2-like"/>
</dbReference>
<keyword evidence="5" id="KW-0472">Membrane</keyword>
<dbReference type="InterPro" id="IPR026461">
    <property type="entry name" value="Trfase_2_rSAM/seldom_assoc"/>
</dbReference>
<dbReference type="AlphaFoldDB" id="A0A3B1E198"/>
<evidence type="ECO:0000256" key="3">
    <source>
        <dbReference type="ARBA" id="ARBA00022676"/>
    </source>
</evidence>
<organism evidence="7">
    <name type="scientific">hydrothermal vent metagenome</name>
    <dbReference type="NCBI Taxonomy" id="652676"/>
    <lineage>
        <taxon>unclassified sequences</taxon>
        <taxon>metagenomes</taxon>
        <taxon>ecological metagenomes</taxon>
    </lineage>
</organism>
<dbReference type="InterPro" id="IPR029044">
    <property type="entry name" value="Nucleotide-diphossugar_trans"/>
</dbReference>
<dbReference type="CDD" id="cd02522">
    <property type="entry name" value="GT_2_like_a"/>
    <property type="match status" value="1"/>
</dbReference>
<evidence type="ECO:0000256" key="2">
    <source>
        <dbReference type="ARBA" id="ARBA00022475"/>
    </source>
</evidence>
<evidence type="ECO:0000256" key="4">
    <source>
        <dbReference type="ARBA" id="ARBA00022679"/>
    </source>
</evidence>
<keyword evidence="3" id="KW-0328">Glycosyltransferase</keyword>
<dbReference type="GO" id="GO:0005886">
    <property type="term" value="C:plasma membrane"/>
    <property type="evidence" value="ECO:0007669"/>
    <property type="project" value="UniProtKB-SubCell"/>
</dbReference>
<comment type="subcellular location">
    <subcellularLocation>
        <location evidence="1">Cell membrane</location>
    </subcellularLocation>
</comment>
<dbReference type="PANTHER" id="PTHR43646:SF2">
    <property type="entry name" value="GLYCOSYLTRANSFERASE 2-LIKE DOMAIN-CONTAINING PROTEIN"/>
    <property type="match status" value="1"/>
</dbReference>
<feature type="domain" description="Glycosyltransferase 2-like" evidence="6">
    <location>
        <begin position="28"/>
        <end position="143"/>
    </location>
</feature>
<sequence length="248" mass="28067">MERRRLDFLAFRLAIHNDCWYKNHMSISIIIPTLNEAATLAEVIEAARRTGDAEIIVVDGGSSDATLTIAAKADICLSSERGRAQQQNAGAKIAKGNVLLFLHADCLLKENCCDAIRSAMQNKDCIGGCFQQQIDAKGLRYRLLEKGNAMRVHCCKWAYGDQGIFVKRDTFKQVGGFPDIQLMEDLYLMKRLKKEGRFSLLDAHIIISARRWQQKGVIRQTLRNWAFVTLAHLGVSPNWLAKYYPHVR</sequence>
<dbReference type="NCBIfam" id="TIGR04283">
    <property type="entry name" value="glyco_like_mftF"/>
    <property type="match status" value="1"/>
</dbReference>
<keyword evidence="4 7" id="KW-0808">Transferase</keyword>
<dbReference type="PANTHER" id="PTHR43646">
    <property type="entry name" value="GLYCOSYLTRANSFERASE"/>
    <property type="match status" value="1"/>
</dbReference>
<dbReference type="GO" id="GO:0016757">
    <property type="term" value="F:glycosyltransferase activity"/>
    <property type="evidence" value="ECO:0007669"/>
    <property type="project" value="UniProtKB-KW"/>
</dbReference>
<dbReference type="Gene3D" id="3.90.550.10">
    <property type="entry name" value="Spore Coat Polysaccharide Biosynthesis Protein SpsA, Chain A"/>
    <property type="match status" value="1"/>
</dbReference>
<dbReference type="EMBL" id="UOGL01000280">
    <property type="protein sequence ID" value="VAX38945.1"/>
    <property type="molecule type" value="Genomic_DNA"/>
</dbReference>
<proteinExistence type="predicted"/>
<evidence type="ECO:0000313" key="7">
    <source>
        <dbReference type="EMBL" id="VAX38945.1"/>
    </source>
</evidence>
<evidence type="ECO:0000256" key="5">
    <source>
        <dbReference type="ARBA" id="ARBA00023136"/>
    </source>
</evidence>
<name>A0A3B1E198_9ZZZZ</name>
<evidence type="ECO:0000259" key="6">
    <source>
        <dbReference type="Pfam" id="PF00535"/>
    </source>
</evidence>
<dbReference type="SUPFAM" id="SSF53448">
    <property type="entry name" value="Nucleotide-diphospho-sugar transferases"/>
    <property type="match status" value="1"/>
</dbReference>